<dbReference type="RefSeq" id="XP_022945766.1">
    <property type="nucleotide sequence ID" value="XM_023089998.1"/>
</dbReference>
<dbReference type="GeneID" id="111449910"/>
<dbReference type="KEGG" id="cmos:111449910"/>
<protein>
    <submittedName>
        <fullName evidence="3">Uncharacterized protein LOC111449910</fullName>
    </submittedName>
</protein>
<dbReference type="AlphaFoldDB" id="A0A6J1G1T4"/>
<gene>
    <name evidence="3" type="primary">LOC111449910</name>
</gene>
<feature type="compositionally biased region" description="Basic and acidic residues" evidence="1">
    <location>
        <begin position="1"/>
        <end position="14"/>
    </location>
</feature>
<organism evidence="2 3">
    <name type="scientific">Cucurbita moschata</name>
    <name type="common">Winter crookneck squash</name>
    <name type="synonym">Cucurbita pepo var. moschata</name>
    <dbReference type="NCBI Taxonomy" id="3662"/>
    <lineage>
        <taxon>Eukaryota</taxon>
        <taxon>Viridiplantae</taxon>
        <taxon>Streptophyta</taxon>
        <taxon>Embryophyta</taxon>
        <taxon>Tracheophyta</taxon>
        <taxon>Spermatophyta</taxon>
        <taxon>Magnoliopsida</taxon>
        <taxon>eudicotyledons</taxon>
        <taxon>Gunneridae</taxon>
        <taxon>Pentapetalae</taxon>
        <taxon>rosids</taxon>
        <taxon>fabids</taxon>
        <taxon>Cucurbitales</taxon>
        <taxon>Cucurbitaceae</taxon>
        <taxon>Cucurbiteae</taxon>
        <taxon>Cucurbita</taxon>
    </lineage>
</organism>
<keyword evidence="2" id="KW-1185">Reference proteome</keyword>
<dbReference type="PANTHER" id="PTHR34539:SF19">
    <property type="entry name" value="T6J4.11 PROTEIN"/>
    <property type="match status" value="1"/>
</dbReference>
<evidence type="ECO:0000256" key="1">
    <source>
        <dbReference type="SAM" id="MobiDB-lite"/>
    </source>
</evidence>
<sequence>MENQISKKRDRDDSAEFTESENGSSEVKRLRDDLLGFFDESDPEPATQDLDSLMRSFEEEIATASSSPVPVVDLTVDSGESQPELGYLLEASDDELGLPPSVTSISKEEFDESAVFARVSSDSLEVGEMWRFEDQIPNYDAFELEGGDVYSGSDTAEYVAFDGLFEYSNLCLDASENSDFLWRQESLPAQ</sequence>
<name>A0A6J1G1T4_CUCMO</name>
<evidence type="ECO:0000313" key="2">
    <source>
        <dbReference type="Proteomes" id="UP000504609"/>
    </source>
</evidence>
<proteinExistence type="predicted"/>
<dbReference type="PANTHER" id="PTHR34539">
    <property type="entry name" value="T6J4.11 PROTEIN"/>
    <property type="match status" value="1"/>
</dbReference>
<evidence type="ECO:0000313" key="3">
    <source>
        <dbReference type="RefSeq" id="XP_022945766.1"/>
    </source>
</evidence>
<reference evidence="3" key="1">
    <citation type="submission" date="2025-08" db="UniProtKB">
        <authorList>
            <consortium name="RefSeq"/>
        </authorList>
    </citation>
    <scope>IDENTIFICATION</scope>
    <source>
        <tissue evidence="3">Young leaves</tissue>
    </source>
</reference>
<dbReference type="Proteomes" id="UP000504609">
    <property type="component" value="Unplaced"/>
</dbReference>
<accession>A0A6J1G1T4</accession>
<feature type="region of interest" description="Disordered" evidence="1">
    <location>
        <begin position="1"/>
        <end position="27"/>
    </location>
</feature>